<feature type="region of interest" description="Disordered" evidence="1">
    <location>
        <begin position="32"/>
        <end position="51"/>
    </location>
</feature>
<feature type="compositionally biased region" description="Basic residues" evidence="1">
    <location>
        <begin position="306"/>
        <end position="315"/>
    </location>
</feature>
<evidence type="ECO:0000256" key="1">
    <source>
        <dbReference type="SAM" id="MobiDB-lite"/>
    </source>
</evidence>
<gene>
    <name evidence="2" type="ORF">BDY21DRAFT_185385</name>
</gene>
<feature type="region of interest" description="Disordered" evidence="1">
    <location>
        <begin position="103"/>
        <end position="152"/>
    </location>
</feature>
<evidence type="ECO:0000313" key="3">
    <source>
        <dbReference type="Proteomes" id="UP000799766"/>
    </source>
</evidence>
<reference evidence="2" key="1">
    <citation type="journal article" date="2020" name="Stud. Mycol.">
        <title>101 Dothideomycetes genomes: a test case for predicting lifestyles and emergence of pathogens.</title>
        <authorList>
            <person name="Haridas S."/>
            <person name="Albert R."/>
            <person name="Binder M."/>
            <person name="Bloem J."/>
            <person name="Labutti K."/>
            <person name="Salamov A."/>
            <person name="Andreopoulos B."/>
            <person name="Baker S."/>
            <person name="Barry K."/>
            <person name="Bills G."/>
            <person name="Bluhm B."/>
            <person name="Cannon C."/>
            <person name="Castanera R."/>
            <person name="Culley D."/>
            <person name="Daum C."/>
            <person name="Ezra D."/>
            <person name="Gonzalez J."/>
            <person name="Henrissat B."/>
            <person name="Kuo A."/>
            <person name="Liang C."/>
            <person name="Lipzen A."/>
            <person name="Lutzoni F."/>
            <person name="Magnuson J."/>
            <person name="Mondo S."/>
            <person name="Nolan M."/>
            <person name="Ohm R."/>
            <person name="Pangilinan J."/>
            <person name="Park H.-J."/>
            <person name="Ramirez L."/>
            <person name="Alfaro M."/>
            <person name="Sun H."/>
            <person name="Tritt A."/>
            <person name="Yoshinaga Y."/>
            <person name="Zwiers L.-H."/>
            <person name="Turgeon B."/>
            <person name="Goodwin S."/>
            <person name="Spatafora J."/>
            <person name="Crous P."/>
            <person name="Grigoriev I."/>
        </authorList>
    </citation>
    <scope>NUCLEOTIDE SEQUENCE</scope>
    <source>
        <strain evidence="2">ATCC 16933</strain>
    </source>
</reference>
<organism evidence="2 3">
    <name type="scientific">Lineolata rhizophorae</name>
    <dbReference type="NCBI Taxonomy" id="578093"/>
    <lineage>
        <taxon>Eukaryota</taxon>
        <taxon>Fungi</taxon>
        <taxon>Dikarya</taxon>
        <taxon>Ascomycota</taxon>
        <taxon>Pezizomycotina</taxon>
        <taxon>Dothideomycetes</taxon>
        <taxon>Dothideomycetes incertae sedis</taxon>
        <taxon>Lineolatales</taxon>
        <taxon>Lineolataceae</taxon>
        <taxon>Lineolata</taxon>
    </lineage>
</organism>
<evidence type="ECO:0000313" key="2">
    <source>
        <dbReference type="EMBL" id="KAF2460131.1"/>
    </source>
</evidence>
<feature type="compositionally biased region" description="Basic and acidic residues" evidence="1">
    <location>
        <begin position="103"/>
        <end position="115"/>
    </location>
</feature>
<dbReference type="Proteomes" id="UP000799766">
    <property type="component" value="Unassembled WGS sequence"/>
</dbReference>
<keyword evidence="3" id="KW-1185">Reference proteome</keyword>
<proteinExistence type="predicted"/>
<accession>A0A6A6P805</accession>
<name>A0A6A6P805_9PEZI</name>
<dbReference type="AlphaFoldDB" id="A0A6A6P805"/>
<feature type="compositionally biased region" description="Polar residues" evidence="1">
    <location>
        <begin position="220"/>
        <end position="232"/>
    </location>
</feature>
<sequence length="335" mass="36164">MYSTSSASALPHAILVSRAPCRGGTGLVCPGGGARRRPLVPRKEMKGEGGRAGCRPGICLFFSSFSRWPVCSRAGSATVPSHELRAGWSTGWGRAEAFCGERNERESERASENARQDSAASSRHDEVEDGDGWQLRYVSPQPSPPASLYRHRSQLPKSPGHFRLAPLLSFKQVEARAPARRAPGCIPAAAHRTKAAWRRGGWLNGNRASDRTRPGCQGNPGVNPQTSHSRAASSGPLPVLLRSGYVPDAAMRAFPIYRPSSPGRRRPSFPLPGRKIVAIPTRNRRLGDGPGRSRPRRQPHATLAPRRTRLSRKCSRCAGTKKQAGEGRGKAGGGR</sequence>
<feature type="region of interest" description="Disordered" evidence="1">
    <location>
        <begin position="257"/>
        <end position="335"/>
    </location>
</feature>
<feature type="region of interest" description="Disordered" evidence="1">
    <location>
        <begin position="202"/>
        <end position="237"/>
    </location>
</feature>
<protein>
    <submittedName>
        <fullName evidence="2">Uncharacterized protein</fullName>
    </submittedName>
</protein>
<dbReference type="EMBL" id="MU001674">
    <property type="protein sequence ID" value="KAF2460131.1"/>
    <property type="molecule type" value="Genomic_DNA"/>
</dbReference>